<evidence type="ECO:0000313" key="2">
    <source>
        <dbReference type="EMBL" id="KAE8152668.1"/>
    </source>
</evidence>
<keyword evidence="3" id="KW-1185">Reference proteome</keyword>
<keyword evidence="1" id="KW-0812">Transmembrane</keyword>
<name>A0A5N6U270_ASPAV</name>
<sequence>MLFPPRLPTSHWVCYSSLSHAAPTVATHYPSLHSSGLSPHATNESYSIILWLIILYFYFFLFPKTSVVSCISLEATLFLL</sequence>
<gene>
    <name evidence="2" type="ORF">BDV25DRAFT_150561</name>
</gene>
<protein>
    <submittedName>
        <fullName evidence="2">Uncharacterized protein</fullName>
    </submittedName>
</protein>
<evidence type="ECO:0000256" key="1">
    <source>
        <dbReference type="SAM" id="Phobius"/>
    </source>
</evidence>
<dbReference type="AlphaFoldDB" id="A0A5N6U270"/>
<accession>A0A5N6U270</accession>
<dbReference type="Proteomes" id="UP000325780">
    <property type="component" value="Unassembled WGS sequence"/>
</dbReference>
<keyword evidence="1" id="KW-0472">Membrane</keyword>
<feature type="transmembrane region" description="Helical" evidence="1">
    <location>
        <begin position="45"/>
        <end position="62"/>
    </location>
</feature>
<proteinExistence type="predicted"/>
<dbReference type="EMBL" id="ML742049">
    <property type="protein sequence ID" value="KAE8152668.1"/>
    <property type="molecule type" value="Genomic_DNA"/>
</dbReference>
<keyword evidence="1" id="KW-1133">Transmembrane helix</keyword>
<reference evidence="2 3" key="1">
    <citation type="submission" date="2019-04" db="EMBL/GenBank/DDBJ databases">
        <title>Friends and foes A comparative genomics study of 23 Aspergillus species from section Flavi.</title>
        <authorList>
            <consortium name="DOE Joint Genome Institute"/>
            <person name="Kjaerbolling I."/>
            <person name="Vesth T."/>
            <person name="Frisvad J.C."/>
            <person name="Nybo J.L."/>
            <person name="Theobald S."/>
            <person name="Kildgaard S."/>
            <person name="Isbrandt T."/>
            <person name="Kuo A."/>
            <person name="Sato A."/>
            <person name="Lyhne E.K."/>
            <person name="Kogle M.E."/>
            <person name="Wiebenga A."/>
            <person name="Kun R.S."/>
            <person name="Lubbers R.J."/>
            <person name="Makela M.R."/>
            <person name="Barry K."/>
            <person name="Chovatia M."/>
            <person name="Clum A."/>
            <person name="Daum C."/>
            <person name="Haridas S."/>
            <person name="He G."/>
            <person name="LaButti K."/>
            <person name="Lipzen A."/>
            <person name="Mondo S."/>
            <person name="Riley R."/>
            <person name="Salamov A."/>
            <person name="Simmons B.A."/>
            <person name="Magnuson J.K."/>
            <person name="Henrissat B."/>
            <person name="Mortensen U.H."/>
            <person name="Larsen T.O."/>
            <person name="Devries R.P."/>
            <person name="Grigoriev I.V."/>
            <person name="Machida M."/>
            <person name="Baker S.E."/>
            <person name="Andersen M.R."/>
        </authorList>
    </citation>
    <scope>NUCLEOTIDE SEQUENCE [LARGE SCALE GENOMIC DNA]</scope>
    <source>
        <strain evidence="2 3">IBT 18842</strain>
    </source>
</reference>
<organism evidence="2 3">
    <name type="scientific">Aspergillus avenaceus</name>
    <dbReference type="NCBI Taxonomy" id="36643"/>
    <lineage>
        <taxon>Eukaryota</taxon>
        <taxon>Fungi</taxon>
        <taxon>Dikarya</taxon>
        <taxon>Ascomycota</taxon>
        <taxon>Pezizomycotina</taxon>
        <taxon>Eurotiomycetes</taxon>
        <taxon>Eurotiomycetidae</taxon>
        <taxon>Eurotiales</taxon>
        <taxon>Aspergillaceae</taxon>
        <taxon>Aspergillus</taxon>
        <taxon>Aspergillus subgen. Circumdati</taxon>
    </lineage>
</organism>
<evidence type="ECO:0000313" key="3">
    <source>
        <dbReference type="Proteomes" id="UP000325780"/>
    </source>
</evidence>